<dbReference type="Proteomes" id="UP001501237">
    <property type="component" value="Unassembled WGS sequence"/>
</dbReference>
<dbReference type="InterPro" id="IPR047718">
    <property type="entry name" value="RsbA-like_anti_sig"/>
</dbReference>
<dbReference type="Pfam" id="PF14417">
    <property type="entry name" value="MEDS"/>
    <property type="match status" value="1"/>
</dbReference>
<dbReference type="SUPFAM" id="SSF55874">
    <property type="entry name" value="ATPase domain of HSP90 chaperone/DNA topoisomerase II/histidine kinase"/>
    <property type="match status" value="1"/>
</dbReference>
<sequence length="311" mass="34289">MSFGHFALPYEDDAQFFGTALPFLAEGAARGDTMFAVTSPRKRELLAAELGDAVQMLDQAVFYEHPMRIIAKVLGQWEEGAAEGRGLRILGEPHWAEWGRLEILEWQRLEALVNLVFAGTDASFMCPYDLENLPLEILEAARRTHPVSAHGRFRRENPGYLEPETFSAMCDRIPLAPAPESSTAMPVFSPDMRDLRALVAVHARQYGLSGGSLHQLLVAVTEVATNALRHGTPPIVLRLWPDGDELVCEVADEGHWEPEESAGPGLVPPNPAKTGENPRLGLWAVRMLCDIVQVRTGPTGTRIRIRTPLCA</sequence>
<dbReference type="NCBIfam" id="NF041045">
    <property type="entry name" value="RsbA_anti_sig"/>
    <property type="match status" value="1"/>
</dbReference>
<dbReference type="EMBL" id="BAAAUV010000024">
    <property type="protein sequence ID" value="GAA3232756.1"/>
    <property type="molecule type" value="Genomic_DNA"/>
</dbReference>
<keyword evidence="1" id="KW-0723">Serine/threonine-protein kinase</keyword>
<dbReference type="RefSeq" id="WP_344835855.1">
    <property type="nucleotide sequence ID" value="NZ_BAAAUV010000024.1"/>
</dbReference>
<reference evidence="5" key="1">
    <citation type="journal article" date="2019" name="Int. J. Syst. Evol. Microbiol.">
        <title>The Global Catalogue of Microorganisms (GCM) 10K type strain sequencing project: providing services to taxonomists for standard genome sequencing and annotation.</title>
        <authorList>
            <consortium name="The Broad Institute Genomics Platform"/>
            <consortium name="The Broad Institute Genome Sequencing Center for Infectious Disease"/>
            <person name="Wu L."/>
            <person name="Ma J."/>
        </authorList>
    </citation>
    <scope>NUCLEOTIDE SEQUENCE [LARGE SCALE GENOMIC DNA]</scope>
    <source>
        <strain evidence="5">JCM 9377</strain>
    </source>
</reference>
<dbReference type="InterPro" id="IPR025847">
    <property type="entry name" value="MEDS_domain"/>
</dbReference>
<evidence type="ECO:0000256" key="1">
    <source>
        <dbReference type="ARBA" id="ARBA00022527"/>
    </source>
</evidence>
<organism evidence="4 5">
    <name type="scientific">Actinocorallia longicatena</name>
    <dbReference type="NCBI Taxonomy" id="111803"/>
    <lineage>
        <taxon>Bacteria</taxon>
        <taxon>Bacillati</taxon>
        <taxon>Actinomycetota</taxon>
        <taxon>Actinomycetes</taxon>
        <taxon>Streptosporangiales</taxon>
        <taxon>Thermomonosporaceae</taxon>
        <taxon>Actinocorallia</taxon>
    </lineage>
</organism>
<dbReference type="PANTHER" id="PTHR35526">
    <property type="entry name" value="ANTI-SIGMA-F FACTOR RSBW-RELATED"/>
    <property type="match status" value="1"/>
</dbReference>
<feature type="domain" description="MEDS" evidence="3">
    <location>
        <begin position="5"/>
        <end position="146"/>
    </location>
</feature>
<proteinExistence type="predicted"/>
<dbReference type="Gene3D" id="3.30.565.10">
    <property type="entry name" value="Histidine kinase-like ATPase, C-terminal domain"/>
    <property type="match status" value="1"/>
</dbReference>
<dbReference type="PANTHER" id="PTHR35526:SF3">
    <property type="entry name" value="ANTI-SIGMA-F FACTOR RSBW"/>
    <property type="match status" value="1"/>
</dbReference>
<name>A0ABP6QI72_9ACTN</name>
<protein>
    <submittedName>
        <fullName evidence="4">Sensor histidine kinase</fullName>
    </submittedName>
</protein>
<dbReference type="InterPro" id="IPR003594">
    <property type="entry name" value="HATPase_dom"/>
</dbReference>
<dbReference type="InterPro" id="IPR050267">
    <property type="entry name" value="Anti-sigma-factor_SerPK"/>
</dbReference>
<evidence type="ECO:0000259" key="3">
    <source>
        <dbReference type="Pfam" id="PF14417"/>
    </source>
</evidence>
<dbReference type="GO" id="GO:0016301">
    <property type="term" value="F:kinase activity"/>
    <property type="evidence" value="ECO:0007669"/>
    <property type="project" value="UniProtKB-KW"/>
</dbReference>
<keyword evidence="4" id="KW-0418">Kinase</keyword>
<accession>A0ABP6QI72</accession>
<dbReference type="InterPro" id="IPR036890">
    <property type="entry name" value="HATPase_C_sf"/>
</dbReference>
<comment type="caution">
    <text evidence="4">The sequence shown here is derived from an EMBL/GenBank/DDBJ whole genome shotgun (WGS) entry which is preliminary data.</text>
</comment>
<keyword evidence="4" id="KW-0808">Transferase</keyword>
<feature type="domain" description="Histidine kinase/HSP90-like ATPase" evidence="2">
    <location>
        <begin position="192"/>
        <end position="306"/>
    </location>
</feature>
<gene>
    <name evidence="4" type="ORF">GCM10010468_64810</name>
</gene>
<keyword evidence="5" id="KW-1185">Reference proteome</keyword>
<evidence type="ECO:0000259" key="2">
    <source>
        <dbReference type="Pfam" id="PF13581"/>
    </source>
</evidence>
<dbReference type="Pfam" id="PF13581">
    <property type="entry name" value="HATPase_c_2"/>
    <property type="match status" value="1"/>
</dbReference>
<dbReference type="CDD" id="cd16936">
    <property type="entry name" value="HATPase_RsbW-like"/>
    <property type="match status" value="1"/>
</dbReference>
<evidence type="ECO:0000313" key="4">
    <source>
        <dbReference type="EMBL" id="GAA3232756.1"/>
    </source>
</evidence>
<evidence type="ECO:0000313" key="5">
    <source>
        <dbReference type="Proteomes" id="UP001501237"/>
    </source>
</evidence>